<evidence type="ECO:0000259" key="10">
    <source>
        <dbReference type="SMART" id="SM01083"/>
    </source>
</evidence>
<protein>
    <recommendedName>
        <fullName evidence="3">Pre-mRNA-splicing factor CWC25</fullName>
    </recommendedName>
</protein>
<proteinExistence type="inferred from homology"/>
<organism evidence="11 12">
    <name type="scientific">Metschnikowia pulcherrima</name>
    <dbReference type="NCBI Taxonomy" id="27326"/>
    <lineage>
        <taxon>Eukaryota</taxon>
        <taxon>Fungi</taxon>
        <taxon>Dikarya</taxon>
        <taxon>Ascomycota</taxon>
        <taxon>Saccharomycotina</taxon>
        <taxon>Pichiomycetes</taxon>
        <taxon>Metschnikowiaceae</taxon>
        <taxon>Metschnikowia</taxon>
    </lineage>
</organism>
<dbReference type="PANTHER" id="PTHR16196:SF0">
    <property type="entry name" value="PRE-MRNA-SPLICING FACTOR CWC25 HOMOLOG"/>
    <property type="match status" value="1"/>
</dbReference>
<keyword evidence="6" id="KW-0175">Coiled coil</keyword>
<dbReference type="InterPro" id="IPR051376">
    <property type="entry name" value="CWC25_splicing_factor"/>
</dbReference>
<evidence type="ECO:0000256" key="5">
    <source>
        <dbReference type="ARBA" id="ARBA00022728"/>
    </source>
</evidence>
<comment type="caution">
    <text evidence="11">The sequence shown here is derived from an EMBL/GenBank/DDBJ whole genome shotgun (WGS) entry which is preliminary data.</text>
</comment>
<feature type="compositionally biased region" description="Basic and acidic residues" evidence="9">
    <location>
        <begin position="148"/>
        <end position="183"/>
    </location>
</feature>
<keyword evidence="12" id="KW-1185">Reference proteome</keyword>
<dbReference type="Pfam" id="PF12542">
    <property type="entry name" value="CWC25"/>
    <property type="match status" value="1"/>
</dbReference>
<dbReference type="GO" id="GO:0005684">
    <property type="term" value="C:U2-type spliceosomal complex"/>
    <property type="evidence" value="ECO:0007669"/>
    <property type="project" value="TreeGrafter"/>
</dbReference>
<evidence type="ECO:0000256" key="4">
    <source>
        <dbReference type="ARBA" id="ARBA00022664"/>
    </source>
</evidence>
<accession>A0A8H7GY55</accession>
<keyword evidence="5" id="KW-0747">Spliceosome</keyword>
<comment type="subcellular location">
    <subcellularLocation>
        <location evidence="1">Nucleus</location>
    </subcellularLocation>
</comment>
<feature type="domain" description="CBF1-interacting co-repressor CIR N-terminal" evidence="10">
    <location>
        <begin position="10"/>
        <end position="46"/>
    </location>
</feature>
<comment type="similarity">
    <text evidence="2">Belongs to the CWC25 family.</text>
</comment>
<dbReference type="OrthoDB" id="21123at2759"/>
<keyword evidence="8" id="KW-0539">Nucleus</keyword>
<dbReference type="GO" id="GO:0000398">
    <property type="term" value="P:mRNA splicing, via spliceosome"/>
    <property type="evidence" value="ECO:0007669"/>
    <property type="project" value="TreeGrafter"/>
</dbReference>
<dbReference type="AlphaFoldDB" id="A0A8H7GY55"/>
<evidence type="ECO:0000256" key="1">
    <source>
        <dbReference type="ARBA" id="ARBA00004123"/>
    </source>
</evidence>
<reference evidence="11" key="1">
    <citation type="submission" date="2020-10" db="EMBL/GenBank/DDBJ databases">
        <title>The Whole-Genome Sequence of Metschnikowia persimmonesis, a Novel Endophytic Yeast Species Isolated from Medicinal Plant Diospyros kaki Thumb.</title>
        <authorList>
            <person name="Rahmat E."/>
            <person name="Kang Y."/>
        </authorList>
    </citation>
    <scope>NUCLEOTIDE SEQUENCE</scope>
    <source>
        <strain evidence="11">KIOM G15050</strain>
    </source>
</reference>
<keyword evidence="4" id="KW-0507">mRNA processing</keyword>
<dbReference type="EMBL" id="JACBPP010000002">
    <property type="protein sequence ID" value="KAF8003863.1"/>
    <property type="molecule type" value="Genomic_DNA"/>
</dbReference>
<sequence>MPGDLNLKKSWNPALMKNQKKVWEREQQALKELQTIKQRQKEIAQEREKEELIRLQYGSDPSSMPKKDKLELNKLGWMYNDGPKTQDDENESGFREVEEDFLAKSDEMEQLLRGNKAVKTASSRFDKVALVGTSAAPKSLSDDPLLAIRKEQFKRRSDNRERSPLRLRSHLDRSRGDEKDAHKASHRSSSHRDPSHRDSRYNDSRNKTFESRGSGLDRHHDRDRHAREFRDREPDRHSVDGRSRDRHNPERISNHGGPHSHGRSSNPSSRGSQSRSWATNARPSEERTDRFKSNSLLDKY</sequence>
<dbReference type="InterPro" id="IPR022209">
    <property type="entry name" value="CWC25"/>
</dbReference>
<gene>
    <name evidence="11" type="ORF">HF325_001311</name>
</gene>
<feature type="compositionally biased region" description="Basic and acidic residues" evidence="9">
    <location>
        <begin position="190"/>
        <end position="253"/>
    </location>
</feature>
<name>A0A8H7GY55_9ASCO</name>
<dbReference type="SMART" id="SM01083">
    <property type="entry name" value="Cir_N"/>
    <property type="match status" value="1"/>
</dbReference>
<evidence type="ECO:0000256" key="2">
    <source>
        <dbReference type="ARBA" id="ARBA00006695"/>
    </source>
</evidence>
<evidence type="ECO:0000256" key="3">
    <source>
        <dbReference type="ARBA" id="ARBA00020646"/>
    </source>
</evidence>
<dbReference type="Proteomes" id="UP000649328">
    <property type="component" value="Unassembled WGS sequence"/>
</dbReference>
<evidence type="ECO:0000313" key="12">
    <source>
        <dbReference type="Proteomes" id="UP000649328"/>
    </source>
</evidence>
<dbReference type="Pfam" id="PF10197">
    <property type="entry name" value="Cir_N"/>
    <property type="match status" value="1"/>
</dbReference>
<evidence type="ECO:0000256" key="7">
    <source>
        <dbReference type="ARBA" id="ARBA00023187"/>
    </source>
</evidence>
<keyword evidence="7" id="KW-0508">mRNA splicing</keyword>
<evidence type="ECO:0000256" key="9">
    <source>
        <dbReference type="SAM" id="MobiDB-lite"/>
    </source>
</evidence>
<dbReference type="PANTHER" id="PTHR16196">
    <property type="entry name" value="CELL CYCLE CONTROL PROTEIN CWF25"/>
    <property type="match status" value="1"/>
</dbReference>
<feature type="compositionally biased region" description="Low complexity" evidence="9">
    <location>
        <begin position="263"/>
        <end position="276"/>
    </location>
</feature>
<evidence type="ECO:0000256" key="8">
    <source>
        <dbReference type="ARBA" id="ARBA00023242"/>
    </source>
</evidence>
<feature type="region of interest" description="Disordered" evidence="9">
    <location>
        <begin position="122"/>
        <end position="300"/>
    </location>
</feature>
<feature type="compositionally biased region" description="Basic and acidic residues" evidence="9">
    <location>
        <begin position="283"/>
        <end position="300"/>
    </location>
</feature>
<dbReference type="InterPro" id="IPR019339">
    <property type="entry name" value="CIR_N_dom"/>
</dbReference>
<evidence type="ECO:0000256" key="6">
    <source>
        <dbReference type="ARBA" id="ARBA00023054"/>
    </source>
</evidence>
<evidence type="ECO:0000313" key="11">
    <source>
        <dbReference type="EMBL" id="KAF8003863.1"/>
    </source>
</evidence>